<dbReference type="AlphaFoldDB" id="A0A1H0KG50"/>
<evidence type="ECO:0000313" key="5">
    <source>
        <dbReference type="Proteomes" id="UP000199073"/>
    </source>
</evidence>
<evidence type="ECO:0000313" key="4">
    <source>
        <dbReference type="EMBL" id="SDO54958.1"/>
    </source>
</evidence>
<dbReference type="EMBL" id="FNJI01000003">
    <property type="protein sequence ID" value="SDO54958.1"/>
    <property type="molecule type" value="Genomic_DNA"/>
</dbReference>
<dbReference type="InterPro" id="IPR038601">
    <property type="entry name" value="MttB-like_sf"/>
</dbReference>
<sequence length="469" mass="50948">MLKLDLISLKQQEELHEKSLYLLEKTGVAFNYKPALELLEKHGATIDGNIARIPPGLVTRCLETCPASFTLSARNQSRDVRFGDNDTFIVLPNLGPVFIRETDGKKRRGTMDDFVNITKLSHASSVIDVVGSCPIDAHDVDNDTKFLAMLHQSFRHSDKPVMCCTAAPHLVDRQLQLMEIAFEQPSILREKTVTGTSLSPLSPLGYSEDACHAIMAFGGLRQMVIIAGAPMSGISAPVSISGTTLMINCEFLAGMVLAQCAGPGAPVVYATTASAGNLTNATYVTGIPETTLLNIFAAQMGAYYNVPTRSVGTATEAKLVDMQSGYEAMQNLLMTALGGTDAIYETLGTLDSLMTVSYEKFMIDQELLSRVKTIVGGVNETSGDLMLEDVEQQGIGGNYLCTRATFSACRQRWNPTVSTWCSHDKWMENGSRSVEDKAALLWHQTLENAPAAILNQQTDRDIAAFITKS</sequence>
<dbReference type="Proteomes" id="UP000199073">
    <property type="component" value="Unassembled WGS sequence"/>
</dbReference>
<name>A0A1H0KG50_9BACT</name>
<proteinExistence type="inferred from homology"/>
<accession>A0A1H0KG50</accession>
<dbReference type="Pfam" id="PF06253">
    <property type="entry name" value="MTTB"/>
    <property type="match status" value="1"/>
</dbReference>
<dbReference type="STRING" id="91360.SAMN05660330_00490"/>
<organism evidence="4 5">
    <name type="scientific">Desulforhopalus singaporensis</name>
    <dbReference type="NCBI Taxonomy" id="91360"/>
    <lineage>
        <taxon>Bacteria</taxon>
        <taxon>Pseudomonadati</taxon>
        <taxon>Thermodesulfobacteriota</taxon>
        <taxon>Desulfobulbia</taxon>
        <taxon>Desulfobulbales</taxon>
        <taxon>Desulfocapsaceae</taxon>
        <taxon>Desulforhopalus</taxon>
    </lineage>
</organism>
<dbReference type="GO" id="GO:0032259">
    <property type="term" value="P:methylation"/>
    <property type="evidence" value="ECO:0007669"/>
    <property type="project" value="UniProtKB-KW"/>
</dbReference>
<evidence type="ECO:0000256" key="1">
    <source>
        <dbReference type="ARBA" id="ARBA00007137"/>
    </source>
</evidence>
<keyword evidence="3 4" id="KW-0808">Transferase</keyword>
<protein>
    <submittedName>
        <fullName evidence="4">Trimethylamine---corrinoid protein Co-methyltransferase</fullName>
    </submittedName>
</protein>
<evidence type="ECO:0000256" key="2">
    <source>
        <dbReference type="ARBA" id="ARBA00022603"/>
    </source>
</evidence>
<dbReference type="GO" id="GO:0015948">
    <property type="term" value="P:methanogenesis"/>
    <property type="evidence" value="ECO:0007669"/>
    <property type="project" value="InterPro"/>
</dbReference>
<dbReference type="Gene3D" id="3.20.20.480">
    <property type="entry name" value="Trimethylamine methyltransferase-like"/>
    <property type="match status" value="1"/>
</dbReference>
<dbReference type="GO" id="GO:0008168">
    <property type="term" value="F:methyltransferase activity"/>
    <property type="evidence" value="ECO:0007669"/>
    <property type="project" value="UniProtKB-KW"/>
</dbReference>
<keyword evidence="5" id="KW-1185">Reference proteome</keyword>
<gene>
    <name evidence="4" type="ORF">SAMN05660330_00490</name>
</gene>
<reference evidence="4 5" key="1">
    <citation type="submission" date="2016-10" db="EMBL/GenBank/DDBJ databases">
        <authorList>
            <person name="de Groot N.N."/>
        </authorList>
    </citation>
    <scope>NUCLEOTIDE SEQUENCE [LARGE SCALE GENOMIC DNA]</scope>
    <source>
        <strain evidence="4 5">DSM 12130</strain>
    </source>
</reference>
<evidence type="ECO:0000256" key="3">
    <source>
        <dbReference type="ARBA" id="ARBA00022679"/>
    </source>
</evidence>
<comment type="similarity">
    <text evidence="1">Belongs to the trimethylamine methyltransferase family.</text>
</comment>
<dbReference type="RefSeq" id="WP_176761048.1">
    <property type="nucleotide sequence ID" value="NZ_FNJI01000003.1"/>
</dbReference>
<dbReference type="InterPro" id="IPR010426">
    <property type="entry name" value="MTTB_MeTrfase"/>
</dbReference>
<keyword evidence="2 4" id="KW-0489">Methyltransferase</keyword>